<accession>X1UHK4</accession>
<reference evidence="1" key="1">
    <citation type="journal article" date="2014" name="Front. Microbiol.">
        <title>High frequency of phylogenetically diverse reductive dehalogenase-homologous genes in deep subseafloor sedimentary metagenomes.</title>
        <authorList>
            <person name="Kawai M."/>
            <person name="Futagami T."/>
            <person name="Toyoda A."/>
            <person name="Takaki Y."/>
            <person name="Nishi S."/>
            <person name="Hori S."/>
            <person name="Arai W."/>
            <person name="Tsubouchi T."/>
            <person name="Morono Y."/>
            <person name="Uchiyama I."/>
            <person name="Ito T."/>
            <person name="Fujiyama A."/>
            <person name="Inagaki F."/>
            <person name="Takami H."/>
        </authorList>
    </citation>
    <scope>NUCLEOTIDE SEQUENCE</scope>
    <source>
        <strain evidence="1">Expedition CK06-06</strain>
    </source>
</reference>
<dbReference type="EMBL" id="BARW01019781">
    <property type="protein sequence ID" value="GAI99365.1"/>
    <property type="molecule type" value="Genomic_DNA"/>
</dbReference>
<evidence type="ECO:0000313" key="1">
    <source>
        <dbReference type="EMBL" id="GAI99365.1"/>
    </source>
</evidence>
<sequence length="82" mass="9103">GVGIIPAMFSARALVDYWYDLKGYEEYIKHTYGYLSRGAVALRSNSPVVKAFNLILSCKESSKLVGFNVGILGLINLVRLVY</sequence>
<feature type="non-terminal residue" evidence="1">
    <location>
        <position position="1"/>
    </location>
</feature>
<name>X1UHK4_9ZZZZ</name>
<gene>
    <name evidence="1" type="ORF">S12H4_33556</name>
</gene>
<organism evidence="1">
    <name type="scientific">marine sediment metagenome</name>
    <dbReference type="NCBI Taxonomy" id="412755"/>
    <lineage>
        <taxon>unclassified sequences</taxon>
        <taxon>metagenomes</taxon>
        <taxon>ecological metagenomes</taxon>
    </lineage>
</organism>
<dbReference type="AlphaFoldDB" id="X1UHK4"/>
<protein>
    <submittedName>
        <fullName evidence="1">Uncharacterized protein</fullName>
    </submittedName>
</protein>
<comment type="caution">
    <text evidence="1">The sequence shown here is derived from an EMBL/GenBank/DDBJ whole genome shotgun (WGS) entry which is preliminary data.</text>
</comment>
<proteinExistence type="predicted"/>